<sequence length="107" mass="11798">MAETSDESAAAIEVRSLKAFPFDLLLSYLSLLLQCYPVDRRSPAQPIGLSRCFQSFTLEMAIFFGSCRRTDGACTPVEPPDIKNRFSSYDYESPGVPELVAGHDGTQ</sequence>
<protein>
    <submittedName>
        <fullName evidence="2">Uncharacterized protein</fullName>
    </submittedName>
</protein>
<dbReference type="AlphaFoldDB" id="A0A0E0DG68"/>
<dbReference type="Proteomes" id="UP000008021">
    <property type="component" value="Chromosome 4"/>
</dbReference>
<proteinExistence type="predicted"/>
<dbReference type="EnsemblPlants" id="OMERI04G15740.1">
    <property type="protein sequence ID" value="OMERI04G15740.1"/>
    <property type="gene ID" value="OMERI04G15740"/>
</dbReference>
<name>A0A0E0DG68_9ORYZ</name>
<dbReference type="HOGENOM" id="CLU_2214153_0_0_1"/>
<reference evidence="2" key="1">
    <citation type="submission" date="2015-04" db="UniProtKB">
        <authorList>
            <consortium name="EnsemblPlants"/>
        </authorList>
    </citation>
    <scope>IDENTIFICATION</scope>
</reference>
<evidence type="ECO:0000313" key="3">
    <source>
        <dbReference type="Proteomes" id="UP000008021"/>
    </source>
</evidence>
<keyword evidence="3" id="KW-1185">Reference proteome</keyword>
<accession>A0A0E0DG68</accession>
<feature type="region of interest" description="Disordered" evidence="1">
    <location>
        <begin position="86"/>
        <end position="107"/>
    </location>
</feature>
<dbReference type="Gramene" id="OMERI04G15740.1">
    <property type="protein sequence ID" value="OMERI04G15740.1"/>
    <property type="gene ID" value="OMERI04G15740"/>
</dbReference>
<evidence type="ECO:0000313" key="2">
    <source>
        <dbReference type="EnsemblPlants" id="OMERI04G15740.1"/>
    </source>
</evidence>
<organism evidence="2">
    <name type="scientific">Oryza meridionalis</name>
    <dbReference type="NCBI Taxonomy" id="40149"/>
    <lineage>
        <taxon>Eukaryota</taxon>
        <taxon>Viridiplantae</taxon>
        <taxon>Streptophyta</taxon>
        <taxon>Embryophyta</taxon>
        <taxon>Tracheophyta</taxon>
        <taxon>Spermatophyta</taxon>
        <taxon>Magnoliopsida</taxon>
        <taxon>Liliopsida</taxon>
        <taxon>Poales</taxon>
        <taxon>Poaceae</taxon>
        <taxon>BOP clade</taxon>
        <taxon>Oryzoideae</taxon>
        <taxon>Oryzeae</taxon>
        <taxon>Oryzinae</taxon>
        <taxon>Oryza</taxon>
    </lineage>
</organism>
<reference evidence="2" key="2">
    <citation type="submission" date="2018-05" db="EMBL/GenBank/DDBJ databases">
        <title>OmerRS3 (Oryza meridionalis Reference Sequence Version 3).</title>
        <authorList>
            <person name="Zhang J."/>
            <person name="Kudrna D."/>
            <person name="Lee S."/>
            <person name="Talag J."/>
            <person name="Welchert J."/>
            <person name="Wing R.A."/>
        </authorList>
    </citation>
    <scope>NUCLEOTIDE SEQUENCE [LARGE SCALE GENOMIC DNA]</scope>
    <source>
        <strain evidence="2">cv. OR44</strain>
    </source>
</reference>
<evidence type="ECO:0000256" key="1">
    <source>
        <dbReference type="SAM" id="MobiDB-lite"/>
    </source>
</evidence>